<protein>
    <submittedName>
        <fullName evidence="1">Uncharacterized protein</fullName>
    </submittedName>
</protein>
<dbReference type="EMBL" id="AVOT02010758">
    <property type="protein sequence ID" value="MBW0490770.1"/>
    <property type="molecule type" value="Genomic_DNA"/>
</dbReference>
<dbReference type="Proteomes" id="UP000765509">
    <property type="component" value="Unassembled WGS sequence"/>
</dbReference>
<reference evidence="1" key="1">
    <citation type="submission" date="2021-03" db="EMBL/GenBank/DDBJ databases">
        <title>Draft genome sequence of rust myrtle Austropuccinia psidii MF-1, a brazilian biotype.</title>
        <authorList>
            <person name="Quecine M.C."/>
            <person name="Pachon D.M.R."/>
            <person name="Bonatelli M.L."/>
            <person name="Correr F.H."/>
            <person name="Franceschini L.M."/>
            <person name="Leite T.F."/>
            <person name="Margarido G.R.A."/>
            <person name="Almeida C.A."/>
            <person name="Ferrarezi J.A."/>
            <person name="Labate C.A."/>
        </authorList>
    </citation>
    <scope>NUCLEOTIDE SEQUENCE</scope>
    <source>
        <strain evidence="1">MF-1</strain>
    </source>
</reference>
<organism evidence="1 2">
    <name type="scientific">Austropuccinia psidii MF-1</name>
    <dbReference type="NCBI Taxonomy" id="1389203"/>
    <lineage>
        <taxon>Eukaryota</taxon>
        <taxon>Fungi</taxon>
        <taxon>Dikarya</taxon>
        <taxon>Basidiomycota</taxon>
        <taxon>Pucciniomycotina</taxon>
        <taxon>Pucciniomycetes</taxon>
        <taxon>Pucciniales</taxon>
        <taxon>Sphaerophragmiaceae</taxon>
        <taxon>Austropuccinia</taxon>
    </lineage>
</organism>
<evidence type="ECO:0000313" key="1">
    <source>
        <dbReference type="EMBL" id="MBW0490770.1"/>
    </source>
</evidence>
<proteinExistence type="predicted"/>
<keyword evidence="2" id="KW-1185">Reference proteome</keyword>
<sequence length="128" mass="13984">MFKHSTFDPIPESSKPANEKRVYCENAAGQFLYCSQSTCRVPLPGNPKASMASFVWHDCYFTTTPTSHLSTVWPTSFHIRSGKLIVDDGAAIGADGKRFELKRTELTCPPNNVLNAVRPVCGGCTSAN</sequence>
<comment type="caution">
    <text evidence="1">The sequence shown here is derived from an EMBL/GenBank/DDBJ whole genome shotgun (WGS) entry which is preliminary data.</text>
</comment>
<dbReference type="AlphaFoldDB" id="A0A9Q3CWB4"/>
<gene>
    <name evidence="1" type="ORF">O181_030485</name>
</gene>
<accession>A0A9Q3CWB4</accession>
<name>A0A9Q3CWB4_9BASI</name>
<evidence type="ECO:0000313" key="2">
    <source>
        <dbReference type="Proteomes" id="UP000765509"/>
    </source>
</evidence>